<dbReference type="SUPFAM" id="SSF53756">
    <property type="entry name" value="UDP-Glycosyltransferase/glycogen phosphorylase"/>
    <property type="match status" value="1"/>
</dbReference>
<dbReference type="AlphaFoldDB" id="A0A7J7LMP7"/>
<organism evidence="1 2">
    <name type="scientific">Kingdonia uniflora</name>
    <dbReference type="NCBI Taxonomy" id="39325"/>
    <lineage>
        <taxon>Eukaryota</taxon>
        <taxon>Viridiplantae</taxon>
        <taxon>Streptophyta</taxon>
        <taxon>Embryophyta</taxon>
        <taxon>Tracheophyta</taxon>
        <taxon>Spermatophyta</taxon>
        <taxon>Magnoliopsida</taxon>
        <taxon>Ranunculales</taxon>
        <taxon>Circaeasteraceae</taxon>
        <taxon>Kingdonia</taxon>
    </lineage>
</organism>
<comment type="caution">
    <text evidence="1">The sequence shown here is derived from an EMBL/GenBank/DDBJ whole genome shotgun (WGS) entry which is preliminary data.</text>
</comment>
<reference evidence="1 2" key="1">
    <citation type="journal article" date="2020" name="IScience">
        <title>Genome Sequencing of the Endangered Kingdonia uniflora (Circaeasteraceae, Ranunculales) Reveals Potential Mechanisms of Evolutionary Specialization.</title>
        <authorList>
            <person name="Sun Y."/>
            <person name="Deng T."/>
            <person name="Zhang A."/>
            <person name="Moore M.J."/>
            <person name="Landis J.B."/>
            <person name="Lin N."/>
            <person name="Zhang H."/>
            <person name="Zhang X."/>
            <person name="Huang J."/>
            <person name="Zhang X."/>
            <person name="Sun H."/>
            <person name="Wang H."/>
        </authorList>
    </citation>
    <scope>NUCLEOTIDE SEQUENCE [LARGE SCALE GENOMIC DNA]</scope>
    <source>
        <strain evidence="1">TB1705</strain>
        <tissue evidence="1">Leaf</tissue>
    </source>
</reference>
<accession>A0A7J7LMP7</accession>
<dbReference type="Proteomes" id="UP000541444">
    <property type="component" value="Unassembled WGS sequence"/>
</dbReference>
<dbReference type="EMBL" id="JACGCM010002159">
    <property type="protein sequence ID" value="KAF6143945.1"/>
    <property type="molecule type" value="Genomic_DNA"/>
</dbReference>
<proteinExistence type="predicted"/>
<name>A0A7J7LMP7_9MAGN</name>
<protein>
    <submittedName>
        <fullName evidence="1">Uncharacterized protein</fullName>
    </submittedName>
</protein>
<dbReference type="PANTHER" id="PTHR48044">
    <property type="entry name" value="GLYCOSYLTRANSFERASE"/>
    <property type="match status" value="1"/>
</dbReference>
<dbReference type="OrthoDB" id="5835829at2759"/>
<evidence type="ECO:0000313" key="2">
    <source>
        <dbReference type="Proteomes" id="UP000541444"/>
    </source>
</evidence>
<dbReference type="Gene3D" id="3.40.50.2000">
    <property type="entry name" value="Glycogen Phosphorylase B"/>
    <property type="match status" value="2"/>
</dbReference>
<dbReference type="GO" id="GO:1901135">
    <property type="term" value="P:carbohydrate derivative metabolic process"/>
    <property type="evidence" value="ECO:0007669"/>
    <property type="project" value="UniProtKB-ARBA"/>
</dbReference>
<keyword evidence="2" id="KW-1185">Reference proteome</keyword>
<dbReference type="PANTHER" id="PTHR48044:SF22">
    <property type="entry name" value="GLYCOSYLTRANSFERASE"/>
    <property type="match status" value="1"/>
</dbReference>
<dbReference type="GO" id="GO:0008194">
    <property type="term" value="F:UDP-glycosyltransferase activity"/>
    <property type="evidence" value="ECO:0007669"/>
    <property type="project" value="UniProtKB-ARBA"/>
</dbReference>
<gene>
    <name evidence="1" type="ORF">GIB67_013788</name>
</gene>
<sequence>MGVPIAACPMHSDQPSNTILVTEALKCGIVVREWVHRDEIVSSEAVEIAVRRLMASEEGKDIRKRADKVGIAIRQAVSKGGSSTTQLDSFLAHISRV</sequence>
<evidence type="ECO:0000313" key="1">
    <source>
        <dbReference type="EMBL" id="KAF6143945.1"/>
    </source>
</evidence>